<keyword evidence="2 4" id="KW-0812">Transmembrane</keyword>
<organism evidence="7 8">
    <name type="scientific">Brassica napus</name>
    <name type="common">Rape</name>
    <dbReference type="NCBI Taxonomy" id="3708"/>
    <lineage>
        <taxon>Eukaryota</taxon>
        <taxon>Viridiplantae</taxon>
        <taxon>Streptophyta</taxon>
        <taxon>Embryophyta</taxon>
        <taxon>Tracheophyta</taxon>
        <taxon>Spermatophyta</taxon>
        <taxon>Magnoliopsida</taxon>
        <taxon>eudicotyledons</taxon>
        <taxon>Gunneridae</taxon>
        <taxon>Pentapetalae</taxon>
        <taxon>rosids</taxon>
        <taxon>malvids</taxon>
        <taxon>Brassicales</taxon>
        <taxon>Brassicaceae</taxon>
        <taxon>Brassiceae</taxon>
        <taxon>Brassica</taxon>
    </lineage>
</organism>
<protein>
    <recommendedName>
        <fullName evidence="6">Protein kinase domain-containing protein</fullName>
    </recommendedName>
</protein>
<evidence type="ECO:0000256" key="4">
    <source>
        <dbReference type="PROSITE-ProRule" id="PRU00282"/>
    </source>
</evidence>
<feature type="compositionally biased region" description="Polar residues" evidence="5">
    <location>
        <begin position="322"/>
        <end position="339"/>
    </location>
</feature>
<evidence type="ECO:0000256" key="3">
    <source>
        <dbReference type="ARBA" id="ARBA00023136"/>
    </source>
</evidence>
<gene>
    <name evidence="7" type="ORF">HID58_045962</name>
</gene>
<keyword evidence="8" id="KW-1185">Reference proteome</keyword>
<dbReference type="PROSITE" id="PS50011">
    <property type="entry name" value="PROTEIN_KINASE_DOM"/>
    <property type="match status" value="1"/>
</dbReference>
<dbReference type="Gene3D" id="1.50.40.10">
    <property type="entry name" value="Mitochondrial carrier domain"/>
    <property type="match status" value="1"/>
</dbReference>
<comment type="subcellular location">
    <subcellularLocation>
        <location evidence="1">Membrane</location>
        <topology evidence="1">Multi-pass membrane protein</topology>
    </subcellularLocation>
</comment>
<dbReference type="PANTHER" id="PTHR44329">
    <property type="entry name" value="SERINE/THREONINE-PROTEIN KINASE TNNI3K-RELATED"/>
    <property type="match status" value="1"/>
</dbReference>
<dbReference type="InterPro" id="IPR018108">
    <property type="entry name" value="MCP_transmembrane"/>
</dbReference>
<dbReference type="PRINTS" id="PR00109">
    <property type="entry name" value="TYRKINASE"/>
</dbReference>
<dbReference type="Gene3D" id="1.10.510.10">
    <property type="entry name" value="Transferase(Phosphotransferase) domain 1"/>
    <property type="match status" value="1"/>
</dbReference>
<feature type="domain" description="Protein kinase" evidence="6">
    <location>
        <begin position="443"/>
        <end position="703"/>
    </location>
</feature>
<evidence type="ECO:0000313" key="7">
    <source>
        <dbReference type="EMBL" id="KAH0896394.1"/>
    </source>
</evidence>
<proteinExistence type="predicted"/>
<dbReference type="SUPFAM" id="SSF56112">
    <property type="entry name" value="Protein kinase-like (PK-like)"/>
    <property type="match status" value="1"/>
</dbReference>
<dbReference type="SUPFAM" id="SSF103506">
    <property type="entry name" value="Mitochondrial carrier"/>
    <property type="match status" value="1"/>
</dbReference>
<evidence type="ECO:0000256" key="1">
    <source>
        <dbReference type="ARBA" id="ARBA00004141"/>
    </source>
</evidence>
<evidence type="ECO:0000313" key="8">
    <source>
        <dbReference type="Proteomes" id="UP000824890"/>
    </source>
</evidence>
<keyword evidence="3 4" id="KW-0472">Membrane</keyword>
<feature type="compositionally biased region" description="Gly residues" evidence="5">
    <location>
        <begin position="736"/>
        <end position="747"/>
    </location>
</feature>
<dbReference type="PROSITE" id="PS50920">
    <property type="entry name" value="SOLCAR"/>
    <property type="match status" value="3"/>
</dbReference>
<feature type="region of interest" description="Disordered" evidence="5">
    <location>
        <begin position="731"/>
        <end position="766"/>
    </location>
</feature>
<dbReference type="PROSITE" id="PS00108">
    <property type="entry name" value="PROTEIN_KINASE_ST"/>
    <property type="match status" value="1"/>
</dbReference>
<dbReference type="PANTHER" id="PTHR44329:SF230">
    <property type="entry name" value="PROTEIN KINASE DOMAIN-CONTAINING PROTEIN"/>
    <property type="match status" value="1"/>
</dbReference>
<dbReference type="Pfam" id="PF00153">
    <property type="entry name" value="Mito_carr"/>
    <property type="match status" value="2"/>
</dbReference>
<dbReference type="InterPro" id="IPR008271">
    <property type="entry name" value="Ser/Thr_kinase_AS"/>
</dbReference>
<feature type="repeat" description="Solcar" evidence="4">
    <location>
        <begin position="7"/>
        <end position="101"/>
    </location>
</feature>
<comment type="caution">
    <text evidence="7">The sequence shown here is derived from an EMBL/GenBank/DDBJ whole genome shotgun (WGS) entry which is preliminary data.</text>
</comment>
<accession>A0ABQ8AV27</accession>
<sequence length="766" mass="85568">MADRIEISFLETFICSAFAACFAELFTVPLDTAKVRLQLQKKIPTGDGDSLPKYRGFFGTLSIIAREEGISGLWKGVIAGLHRQCIYGGLRIGLYEPVKTFLVGSDFIGDIPLYQKILAALLTGAIAIIVANPTDLVKVRLQSEGKLPAGVPRRYAGAVDAYYTIVKLEGVGALWTGLGPNIARNAIVNAAELASYDQIKEVKSRMMGDSTYRNTIDCFIKTMKTEGIMAFYKGFLPNFTRLGTWNVVMFLTLEQVKKVFLREVLRAKFSQTVSYRLNSSKLAFFPVKLNQEKLPGLKPIPDTSSSSSSTSTQADVYVVDSQVQRNPVTNKQRSVSPSPQMALPDVFKEARSERQRFSTPHPRRMDSEKGMKPKLSHKNSFDKRRSFNLRSPSVPIRDLSTLRIQERVKSMKDTGWSKIFDNTGRKVSADDAAEEFRIDTSKLFLGLRFAHGLYSKLYHGKYEDKAVAVKLITVPEDDENGCLGARLEKQFTKEVTLLSRLSHPNVIKFVGAYKDPPSYCVLTEYLPEGSLRSYLHKPENRTLSLKKLIEFALDIAKGMEYIHSRRIIHRDLKPENVLIDEDFQLKIADFGIACEEEYCDMLADDPGTYRWMAPEMIKRKPHGRKADVYSFGLVLWEMVAGAIPYEDMNPIQAAFAVVHKNIRPAIPEDCPGAMKALIEQCWSVAPDKRPEFWQIVKVLEQFRVSLEREGSLNLTSNKICKDPRKSLKHWIKKLGPQGGGGGGGAGGSSSSSGGLGRSAMPNPKFA</sequence>
<dbReference type="InterPro" id="IPR000719">
    <property type="entry name" value="Prot_kinase_dom"/>
</dbReference>
<evidence type="ECO:0000259" key="6">
    <source>
        <dbReference type="PROSITE" id="PS50011"/>
    </source>
</evidence>
<feature type="repeat" description="Solcar" evidence="4">
    <location>
        <begin position="203"/>
        <end position="259"/>
    </location>
</feature>
<name>A0ABQ8AV27_BRANA</name>
<reference evidence="7 8" key="1">
    <citation type="submission" date="2021-05" db="EMBL/GenBank/DDBJ databases">
        <title>Genome Assembly of Synthetic Allotetraploid Brassica napus Reveals Homoeologous Exchanges between Subgenomes.</title>
        <authorList>
            <person name="Davis J.T."/>
        </authorList>
    </citation>
    <scope>NUCLEOTIDE SEQUENCE [LARGE SCALE GENOMIC DNA]</scope>
    <source>
        <strain evidence="8">cv. Da-Ae</strain>
        <tissue evidence="7">Seedling</tissue>
    </source>
</reference>
<feature type="region of interest" description="Disordered" evidence="5">
    <location>
        <begin position="322"/>
        <end position="379"/>
    </location>
</feature>
<evidence type="ECO:0000256" key="2">
    <source>
        <dbReference type="ARBA" id="ARBA00022692"/>
    </source>
</evidence>
<dbReference type="EMBL" id="JAGKQM010000012">
    <property type="protein sequence ID" value="KAH0896394.1"/>
    <property type="molecule type" value="Genomic_DNA"/>
</dbReference>
<dbReference type="InterPro" id="IPR051681">
    <property type="entry name" value="Ser/Thr_Kinases-Pseudokinases"/>
</dbReference>
<feature type="repeat" description="Solcar" evidence="4">
    <location>
        <begin position="111"/>
        <end position="202"/>
    </location>
</feature>
<feature type="compositionally biased region" description="Basic and acidic residues" evidence="5">
    <location>
        <begin position="346"/>
        <end position="356"/>
    </location>
</feature>
<dbReference type="InterPro" id="IPR023395">
    <property type="entry name" value="MCP_dom_sf"/>
</dbReference>
<dbReference type="Gene3D" id="3.30.200.20">
    <property type="entry name" value="Phosphorylase Kinase, domain 1"/>
    <property type="match status" value="1"/>
</dbReference>
<dbReference type="Proteomes" id="UP000824890">
    <property type="component" value="Unassembled WGS sequence"/>
</dbReference>
<dbReference type="InterPro" id="IPR011009">
    <property type="entry name" value="Kinase-like_dom_sf"/>
</dbReference>
<evidence type="ECO:0000256" key="5">
    <source>
        <dbReference type="SAM" id="MobiDB-lite"/>
    </source>
</evidence>
<dbReference type="SMART" id="SM00220">
    <property type="entry name" value="S_TKc"/>
    <property type="match status" value="1"/>
</dbReference>
<dbReference type="CDD" id="cd13999">
    <property type="entry name" value="STKc_MAP3K-like"/>
    <property type="match status" value="1"/>
</dbReference>
<dbReference type="InterPro" id="IPR001245">
    <property type="entry name" value="Ser-Thr/Tyr_kinase_cat_dom"/>
</dbReference>
<dbReference type="Pfam" id="PF07714">
    <property type="entry name" value="PK_Tyr_Ser-Thr"/>
    <property type="match status" value="1"/>
</dbReference>